<dbReference type="EMBL" id="JAAIUW010000002">
    <property type="protein sequence ID" value="KAF7842048.1"/>
    <property type="molecule type" value="Genomic_DNA"/>
</dbReference>
<evidence type="ECO:0000313" key="2">
    <source>
        <dbReference type="Proteomes" id="UP000634136"/>
    </source>
</evidence>
<evidence type="ECO:0000313" key="1">
    <source>
        <dbReference type="EMBL" id="KAF7842048.1"/>
    </source>
</evidence>
<accession>A0A834XAH0</accession>
<reference evidence="1" key="1">
    <citation type="submission" date="2020-09" db="EMBL/GenBank/DDBJ databases">
        <title>Genome-Enabled Discovery of Anthraquinone Biosynthesis in Senna tora.</title>
        <authorList>
            <person name="Kang S.-H."/>
            <person name="Pandey R.P."/>
            <person name="Lee C.-M."/>
            <person name="Sim J.-S."/>
            <person name="Jeong J.-T."/>
            <person name="Choi B.-S."/>
            <person name="Jung M."/>
            <person name="Ginzburg D."/>
            <person name="Zhao K."/>
            <person name="Won S.Y."/>
            <person name="Oh T.-J."/>
            <person name="Yu Y."/>
            <person name="Kim N.-H."/>
            <person name="Lee O.R."/>
            <person name="Lee T.-H."/>
            <person name="Bashyal P."/>
            <person name="Kim T.-S."/>
            <person name="Lee W.-H."/>
            <person name="Kawkins C."/>
            <person name="Kim C.-K."/>
            <person name="Kim J.S."/>
            <person name="Ahn B.O."/>
            <person name="Rhee S.Y."/>
            <person name="Sohng J.K."/>
        </authorList>
    </citation>
    <scope>NUCLEOTIDE SEQUENCE</scope>
    <source>
        <tissue evidence="1">Leaf</tissue>
    </source>
</reference>
<dbReference type="OrthoDB" id="9246368at2759"/>
<protein>
    <submittedName>
        <fullName evidence="1">Uncharacterized protein</fullName>
    </submittedName>
</protein>
<dbReference type="AlphaFoldDB" id="A0A834XAH0"/>
<gene>
    <name evidence="1" type="ORF">G2W53_004346</name>
</gene>
<keyword evidence="2" id="KW-1185">Reference proteome</keyword>
<sequence>MDDAHVAMLLGAAKLLHGRGHQLKVGIIELAHEFPIKGRLADLVLA</sequence>
<name>A0A834XAH0_9FABA</name>
<organism evidence="1 2">
    <name type="scientific">Senna tora</name>
    <dbReference type="NCBI Taxonomy" id="362788"/>
    <lineage>
        <taxon>Eukaryota</taxon>
        <taxon>Viridiplantae</taxon>
        <taxon>Streptophyta</taxon>
        <taxon>Embryophyta</taxon>
        <taxon>Tracheophyta</taxon>
        <taxon>Spermatophyta</taxon>
        <taxon>Magnoliopsida</taxon>
        <taxon>eudicotyledons</taxon>
        <taxon>Gunneridae</taxon>
        <taxon>Pentapetalae</taxon>
        <taxon>rosids</taxon>
        <taxon>fabids</taxon>
        <taxon>Fabales</taxon>
        <taxon>Fabaceae</taxon>
        <taxon>Caesalpinioideae</taxon>
        <taxon>Cassia clade</taxon>
        <taxon>Senna</taxon>
    </lineage>
</organism>
<comment type="caution">
    <text evidence="1">The sequence shown here is derived from an EMBL/GenBank/DDBJ whole genome shotgun (WGS) entry which is preliminary data.</text>
</comment>
<dbReference type="Proteomes" id="UP000634136">
    <property type="component" value="Unassembled WGS sequence"/>
</dbReference>
<proteinExistence type="predicted"/>